<dbReference type="SUPFAM" id="SSF75304">
    <property type="entry name" value="Amidase signature (AS) enzymes"/>
    <property type="match status" value="1"/>
</dbReference>
<dbReference type="EMBL" id="CP029551">
    <property type="protein sequence ID" value="AWN36197.1"/>
    <property type="molecule type" value="Genomic_DNA"/>
</dbReference>
<dbReference type="Gene3D" id="3.90.1300.10">
    <property type="entry name" value="Amidase signature (AS) domain"/>
    <property type="match status" value="1"/>
</dbReference>
<dbReference type="PANTHER" id="PTHR11895:SF7">
    <property type="entry name" value="GLUTAMYL-TRNA(GLN) AMIDOTRANSFERASE SUBUNIT A, MITOCHONDRIAL"/>
    <property type="match status" value="1"/>
</dbReference>
<dbReference type="GO" id="GO:0003824">
    <property type="term" value="F:catalytic activity"/>
    <property type="evidence" value="ECO:0007669"/>
    <property type="project" value="InterPro"/>
</dbReference>
<dbReference type="InterPro" id="IPR023631">
    <property type="entry name" value="Amidase_dom"/>
</dbReference>
<evidence type="ECO:0000256" key="1">
    <source>
        <dbReference type="ARBA" id="ARBA00009199"/>
    </source>
</evidence>
<dbReference type="PANTHER" id="PTHR11895">
    <property type="entry name" value="TRANSAMIDASE"/>
    <property type="match status" value="1"/>
</dbReference>
<dbReference type="InterPro" id="IPR000120">
    <property type="entry name" value="Amidase"/>
</dbReference>
<dbReference type="OrthoDB" id="9777859at2"/>
<protein>
    <submittedName>
        <fullName evidence="3">Amidase</fullName>
    </submittedName>
</protein>
<name>A0A2U8VR86_9HYPH</name>
<evidence type="ECO:0000259" key="2">
    <source>
        <dbReference type="Pfam" id="PF01425"/>
    </source>
</evidence>
<dbReference type="InterPro" id="IPR036928">
    <property type="entry name" value="AS_sf"/>
</dbReference>
<dbReference type="Proteomes" id="UP000246058">
    <property type="component" value="Chromosome"/>
</dbReference>
<proteinExistence type="inferred from homology"/>
<keyword evidence="4" id="KW-1185">Reference proteome</keyword>
<dbReference type="Pfam" id="PF01425">
    <property type="entry name" value="Amidase"/>
    <property type="match status" value="1"/>
</dbReference>
<evidence type="ECO:0000313" key="3">
    <source>
        <dbReference type="EMBL" id="AWN36197.1"/>
    </source>
</evidence>
<accession>A0A2U8VR86</accession>
<feature type="domain" description="Amidase" evidence="2">
    <location>
        <begin position="49"/>
        <end position="415"/>
    </location>
</feature>
<dbReference type="RefSeq" id="WP_109951302.1">
    <property type="nucleotide sequence ID" value="NZ_CP029551.1"/>
</dbReference>
<sequence>MHERGLVEAVLAIRAGRLDPEAYAAALHARARQLDPTVRAFTVLAEPMEPADGPLGGIPVAVKDIVATRDLPTANGSPIYADHVPAADAWVVARLRDLGASVLGKTVTTEFAWRHPGPTHNPWRLGHTPGGSSSGSAAAVAAGLAPLALGSQTFGSVIRPAAFCGVVGLKPSYGAIPRTGVHPLAGSLDHIGLFTRSVTDAAFALGLLAGASDADPHGQPLPPFRIDPEQGVEPLAGPRLALVRIGPWDEAEPAALACLEASAARFRVAGARVESLALPEAFAGTAEAARTILACEASAIYAPLIAAHPDKVSAPLRDLVQEGAGIPAVRYIAARQFQAELRAEFGAALDGFDALLTLPSPGAAPQGLAYTGDPSFCVPFTYLGVPCLTLPAGGIDGLPLGIQLVAAYRNDLRLLRIARWCETILDRPRRFPAL</sequence>
<comment type="similarity">
    <text evidence="1">Belongs to the amidase family.</text>
</comment>
<dbReference type="AlphaFoldDB" id="A0A2U8VR86"/>
<evidence type="ECO:0000313" key="4">
    <source>
        <dbReference type="Proteomes" id="UP000246058"/>
    </source>
</evidence>
<organism evidence="3 4">
    <name type="scientific">Methylobacterium radiodurans</name>
    <dbReference type="NCBI Taxonomy" id="2202828"/>
    <lineage>
        <taxon>Bacteria</taxon>
        <taxon>Pseudomonadati</taxon>
        <taxon>Pseudomonadota</taxon>
        <taxon>Alphaproteobacteria</taxon>
        <taxon>Hyphomicrobiales</taxon>
        <taxon>Methylobacteriaceae</taxon>
        <taxon>Methylobacterium</taxon>
    </lineage>
</organism>
<gene>
    <name evidence="3" type="ORF">DK427_11035</name>
</gene>
<dbReference type="KEGG" id="meti:DK427_11035"/>
<reference evidence="3 4" key="1">
    <citation type="submission" date="2018-05" db="EMBL/GenBank/DDBJ databases">
        <title>Complete Genome Sequence of Methylobacterium sp. 17Sr1-43.</title>
        <authorList>
            <person name="Srinivasan S."/>
        </authorList>
    </citation>
    <scope>NUCLEOTIDE SEQUENCE [LARGE SCALE GENOMIC DNA]</scope>
    <source>
        <strain evidence="3 4">17Sr1-43</strain>
    </source>
</reference>